<evidence type="ECO:0000256" key="4">
    <source>
        <dbReference type="PIRSR" id="PIRSR006230-1"/>
    </source>
</evidence>
<dbReference type="EMBL" id="KL648566">
    <property type="protein sequence ID" value="KEY68730.1"/>
    <property type="molecule type" value="Genomic_DNA"/>
</dbReference>
<dbReference type="HOGENOM" id="CLU_011106_0_1_1"/>
<dbReference type="Gene3D" id="1.10.1580.10">
    <property type="match status" value="1"/>
</dbReference>
<dbReference type="SUPFAM" id="SSF52540">
    <property type="entry name" value="P-loop containing nucleoside triphosphate hydrolases"/>
    <property type="match status" value="1"/>
</dbReference>
<dbReference type="PANTHER" id="PTHR45782">
    <property type="entry name" value="MITOCHONDRIAL RIBOSOME-ASSOCIATED GTPASE 1"/>
    <property type="match status" value="1"/>
</dbReference>
<reference evidence="6 7" key="1">
    <citation type="journal article" date="2014" name="BMC Genomics">
        <title>Comparative genome sequencing reveals chemotype-specific gene clusters in the toxigenic black mold Stachybotrys.</title>
        <authorList>
            <person name="Semeiks J."/>
            <person name="Borek D."/>
            <person name="Otwinowski Z."/>
            <person name="Grishin N.V."/>
        </authorList>
    </citation>
    <scope>NUCLEOTIDE SEQUENCE [LARGE SCALE GENOMIC DNA]</scope>
    <source>
        <strain evidence="7">CBS 109288 / IBT 7711</strain>
    </source>
</reference>
<dbReference type="OrthoDB" id="269151at2759"/>
<evidence type="ECO:0000256" key="2">
    <source>
        <dbReference type="ARBA" id="ARBA00023134"/>
    </source>
</evidence>
<dbReference type="PIRSF" id="PIRSF006230">
    <property type="entry name" value="MG442"/>
    <property type="match status" value="1"/>
</dbReference>
<dbReference type="InterPro" id="IPR006073">
    <property type="entry name" value="GTP-bd"/>
</dbReference>
<evidence type="ECO:0000256" key="1">
    <source>
        <dbReference type="ARBA" id="ARBA00022741"/>
    </source>
</evidence>
<evidence type="ECO:0000313" key="7">
    <source>
        <dbReference type="Proteomes" id="UP000028045"/>
    </source>
</evidence>
<keyword evidence="1 3" id="KW-0547">Nucleotide-binding</keyword>
<evidence type="ECO:0000313" key="6">
    <source>
        <dbReference type="EMBL" id="KEY68730.1"/>
    </source>
</evidence>
<feature type="domain" description="G" evidence="5">
    <location>
        <begin position="128"/>
        <end position="204"/>
    </location>
</feature>
<sequence>MAQFIPRTFFAIPESIPKTYFLGHHHAGLNSMKTVLSNVHLILECRDTRLPLSTRNPQLEALVAGRERIIVYTKSDLGTDSQRSLAALSRLDAGRSHFWDKQKPGATSLLLKRIKQTAQEVDSLTGLRVMIVGMPNVGKSTLLNRLRSAGAGAAGKTAKFAKTGDQAGVTRKVSSAVRIVPSEGPGSVNGGVYLLDTPGIFQPYVNDGETMLKVALTHGIKKGLIPDKILVDYLLFRMNLWDTALYSDYCPPTNDVDEFLAAAATRHGKLKAGGEPNLTEAAAALLTRWQKGKLGRYVLDDISDQAIHAHQELLAKPELSVNQARKLQKEERKKERVRE</sequence>
<dbReference type="InterPro" id="IPR027417">
    <property type="entry name" value="P-loop_NTPase"/>
</dbReference>
<comment type="subcellular location">
    <subcellularLocation>
        <location evidence="3">Mitochondrion inner membrane</location>
        <topology evidence="3">Peripheral membrane protein</topology>
    </subcellularLocation>
</comment>
<dbReference type="InterPro" id="IPR023179">
    <property type="entry name" value="GTP-bd_ortho_bundle_sf"/>
</dbReference>
<accession>A0A084ATV1</accession>
<dbReference type="Gene3D" id="3.40.50.300">
    <property type="entry name" value="P-loop containing nucleotide triphosphate hydrolases"/>
    <property type="match status" value="1"/>
</dbReference>
<dbReference type="GO" id="GO:0032543">
    <property type="term" value="P:mitochondrial translation"/>
    <property type="evidence" value="ECO:0007669"/>
    <property type="project" value="TreeGrafter"/>
</dbReference>
<dbReference type="AlphaFoldDB" id="A0A084ATV1"/>
<dbReference type="GO" id="GO:0005525">
    <property type="term" value="F:GTP binding"/>
    <property type="evidence" value="ECO:0007669"/>
    <property type="project" value="UniProtKB-KW"/>
</dbReference>
<dbReference type="PANTHER" id="PTHR45782:SF4">
    <property type="entry name" value="MITOCHONDRIAL RIBOSOME-ASSOCIATED GTPASE 1"/>
    <property type="match status" value="1"/>
</dbReference>
<feature type="binding site" evidence="4">
    <location>
        <begin position="136"/>
        <end position="141"/>
    </location>
    <ligand>
        <name>GTP</name>
        <dbReference type="ChEBI" id="CHEBI:37565"/>
    </ligand>
</feature>
<keyword evidence="7" id="KW-1185">Reference proteome</keyword>
<dbReference type="InterPro" id="IPR016478">
    <property type="entry name" value="GTPase_MTG1"/>
</dbReference>
<dbReference type="GO" id="GO:0003924">
    <property type="term" value="F:GTPase activity"/>
    <property type="evidence" value="ECO:0007669"/>
    <property type="project" value="TreeGrafter"/>
</dbReference>
<dbReference type="GO" id="GO:0005743">
    <property type="term" value="C:mitochondrial inner membrane"/>
    <property type="evidence" value="ECO:0007669"/>
    <property type="project" value="UniProtKB-SubCell"/>
</dbReference>
<dbReference type="Pfam" id="PF01926">
    <property type="entry name" value="MMR_HSR1"/>
    <property type="match status" value="1"/>
</dbReference>
<feature type="binding site" evidence="4">
    <location>
        <position position="199"/>
    </location>
    <ligand>
        <name>GTP</name>
        <dbReference type="ChEBI" id="CHEBI:37565"/>
    </ligand>
</feature>
<evidence type="ECO:0000259" key="5">
    <source>
        <dbReference type="Pfam" id="PF01926"/>
    </source>
</evidence>
<gene>
    <name evidence="6" type="ORF">S7711_00602</name>
</gene>
<proteinExistence type="inferred from homology"/>
<comment type="function">
    <text evidence="3">Mitochondrial GTPase involved in assembly of the large ribosomal subunit. Plays a role in expression of the mitochondrial translational machinery.</text>
</comment>
<protein>
    <recommendedName>
        <fullName evidence="3">Mitochondrial GTPase 1</fullName>
    </recommendedName>
</protein>
<keyword evidence="2 3" id="KW-0342">GTP-binding</keyword>
<comment type="similarity">
    <text evidence="3">Belongs to the TRAFAC class YlqF/YawG GTPase family. MTG1 subfamily.</text>
</comment>
<name>A0A084ATV1_STACB</name>
<organism evidence="6 7">
    <name type="scientific">Stachybotrys chartarum (strain CBS 109288 / IBT 7711)</name>
    <name type="common">Toxic black mold</name>
    <name type="synonym">Stilbospora chartarum</name>
    <dbReference type="NCBI Taxonomy" id="1280523"/>
    <lineage>
        <taxon>Eukaryota</taxon>
        <taxon>Fungi</taxon>
        <taxon>Dikarya</taxon>
        <taxon>Ascomycota</taxon>
        <taxon>Pezizomycotina</taxon>
        <taxon>Sordariomycetes</taxon>
        <taxon>Hypocreomycetidae</taxon>
        <taxon>Hypocreales</taxon>
        <taxon>Stachybotryaceae</taxon>
        <taxon>Stachybotrys</taxon>
    </lineage>
</organism>
<evidence type="ECO:0000256" key="3">
    <source>
        <dbReference type="PIRNR" id="PIRNR006230"/>
    </source>
</evidence>
<keyword evidence="3" id="KW-0496">Mitochondrion</keyword>
<dbReference type="Proteomes" id="UP000028045">
    <property type="component" value="Unassembled WGS sequence"/>
</dbReference>